<keyword evidence="2" id="KW-0233">DNA recombination</keyword>
<dbReference type="InterPro" id="IPR050639">
    <property type="entry name" value="SSR_resolvase"/>
</dbReference>
<evidence type="ECO:0000259" key="4">
    <source>
        <dbReference type="Pfam" id="PF13408"/>
    </source>
</evidence>
<dbReference type="GO" id="GO:0003677">
    <property type="term" value="F:DNA binding"/>
    <property type="evidence" value="ECO:0007669"/>
    <property type="project" value="UniProtKB-KW"/>
</dbReference>
<feature type="domain" description="Recombinase zinc beta ribbon" evidence="4">
    <location>
        <begin position="92"/>
        <end position="150"/>
    </location>
</feature>
<feature type="compositionally biased region" description="Basic and acidic residues" evidence="3">
    <location>
        <begin position="52"/>
        <end position="61"/>
    </location>
</feature>
<protein>
    <submittedName>
        <fullName evidence="5">Resolvase/recombinase domain-containing protein</fullName>
    </submittedName>
</protein>
<feature type="compositionally biased region" description="Low complexity" evidence="3">
    <location>
        <begin position="34"/>
        <end position="51"/>
    </location>
</feature>
<dbReference type="Pfam" id="PF13408">
    <property type="entry name" value="Zn_ribbon_recom"/>
    <property type="match status" value="1"/>
</dbReference>
<evidence type="ECO:0000313" key="5">
    <source>
        <dbReference type="EMBL" id="APO66158.1"/>
    </source>
</evidence>
<evidence type="ECO:0000256" key="1">
    <source>
        <dbReference type="ARBA" id="ARBA00023125"/>
    </source>
</evidence>
<name>A0A1L5NE67_9HYPH</name>
<keyword evidence="1" id="KW-0238">DNA-binding</keyword>
<dbReference type="PANTHER" id="PTHR30461:SF2">
    <property type="entry name" value="SERINE RECOMBINASE PINE-RELATED"/>
    <property type="match status" value="1"/>
</dbReference>
<dbReference type="GO" id="GO:0000150">
    <property type="term" value="F:DNA strand exchange activity"/>
    <property type="evidence" value="ECO:0007669"/>
    <property type="project" value="TreeGrafter"/>
</dbReference>
<dbReference type="EMBL" id="CP017101">
    <property type="protein sequence ID" value="APO66158.1"/>
    <property type="molecule type" value="Genomic_DNA"/>
</dbReference>
<evidence type="ECO:0000256" key="2">
    <source>
        <dbReference type="ARBA" id="ARBA00023172"/>
    </source>
</evidence>
<reference evidence="5 6" key="1">
    <citation type="submission" date="2016-09" db="EMBL/GenBank/DDBJ databases">
        <title>The complete genome sequences of Rhizobium gallicum, symbiovars gallicum and phaseoli, symbionts associated to common bean (Phaseolus vulgaris).</title>
        <authorList>
            <person name="Bustos P."/>
            <person name="Santamaria R.I."/>
            <person name="Perez-Carrascal O.M."/>
            <person name="Juarez S."/>
            <person name="Lozano L."/>
            <person name="Martinez-Flores I."/>
            <person name="Martinez-Romero E."/>
            <person name="Cevallos M."/>
            <person name="Romero D."/>
            <person name="Davila G."/>
            <person name="Gonzalez V."/>
        </authorList>
    </citation>
    <scope>NUCLEOTIDE SEQUENCE [LARGE SCALE GENOMIC DNA]</scope>
    <source>
        <strain evidence="5 6">IE4872</strain>
    </source>
</reference>
<dbReference type="InterPro" id="IPR025827">
    <property type="entry name" value="Zn_ribbon_recom_dom"/>
</dbReference>
<dbReference type="AlphaFoldDB" id="A0A1L5NE67"/>
<gene>
    <name evidence="5" type="ORF">IE4872_CH00493</name>
</gene>
<evidence type="ECO:0000313" key="6">
    <source>
        <dbReference type="Proteomes" id="UP000184749"/>
    </source>
</evidence>
<feature type="region of interest" description="Disordered" evidence="3">
    <location>
        <begin position="34"/>
        <end position="67"/>
    </location>
</feature>
<dbReference type="OrthoDB" id="9791494at2"/>
<evidence type="ECO:0000256" key="3">
    <source>
        <dbReference type="SAM" id="MobiDB-lite"/>
    </source>
</evidence>
<sequence length="320" mass="34425">MTLITLSIAARAPGSAIPGRWVCKGRAEISLSPAATGAGAPQPARAKAARGSGRESPDRGCKGRGKPFAQMGYKGEPRISLVPPRVVTGPILLTGIATCASCGGGMTLRTGKSGRYRYYTCPTCAQRGKTACKGRSVPMAELDDVVTAKLAEDLLTPARVATLLAKLMERHTARETDHAQRLTALREKLADCERRLGRLYEIIENGMADPSDPTLKERIAAVKTERDIAQVAFDRAVAELRPDARITADKIAVFTQVMQENIRHGEIPFRRAYIRAVADQVEVDDTEIGIHGGRSVLERLVMGGGATPAGVPSFVRKWRA</sequence>
<proteinExistence type="predicted"/>
<dbReference type="STRING" id="56730.IE4872_CH00493"/>
<dbReference type="PANTHER" id="PTHR30461">
    <property type="entry name" value="DNA-INVERTASE FROM LAMBDOID PROPHAGE"/>
    <property type="match status" value="1"/>
</dbReference>
<accession>A0A1L5NE67</accession>
<dbReference type="Proteomes" id="UP000184749">
    <property type="component" value="Chromosome"/>
</dbReference>
<organism evidence="5 6">
    <name type="scientific">Rhizobium gallicum</name>
    <dbReference type="NCBI Taxonomy" id="56730"/>
    <lineage>
        <taxon>Bacteria</taxon>
        <taxon>Pseudomonadati</taxon>
        <taxon>Pseudomonadota</taxon>
        <taxon>Alphaproteobacteria</taxon>
        <taxon>Hyphomicrobiales</taxon>
        <taxon>Rhizobiaceae</taxon>
        <taxon>Rhizobium/Agrobacterium group</taxon>
        <taxon>Rhizobium</taxon>
    </lineage>
</organism>